<dbReference type="InterPro" id="IPR000980">
    <property type="entry name" value="SH2"/>
</dbReference>
<evidence type="ECO:0000259" key="2">
    <source>
        <dbReference type="PROSITE" id="PS50001"/>
    </source>
</evidence>
<dbReference type="InterPro" id="IPR036860">
    <property type="entry name" value="SH2_dom_sf"/>
</dbReference>
<dbReference type="InterPro" id="IPR051853">
    <property type="entry name" value="SH2-Ras-GEF_adapter"/>
</dbReference>
<comment type="caution">
    <text evidence="3">The sequence shown here is derived from an EMBL/GenBank/DDBJ whole genome shotgun (WGS) entry which is preliminary data.</text>
</comment>
<dbReference type="Gene3D" id="3.30.505.10">
    <property type="entry name" value="SH2 domain"/>
    <property type="match status" value="1"/>
</dbReference>
<sequence length="173" mass="19757">MLETVKRFMTLRVKSDKEYAALLLSLTQQTEKQEAADYVSTVSKSAVRDVTVFHLFSFKQQFFDVIPTSERPLAEQEWYHGAIPRTEAQELLRQQGDFLVRESHGKPGEYVLSVFSDDQRRHFIIQYADVRILTLTHTTDSPEEVQSEVICPSRNPTGAPPPFSLSLVESIPI</sequence>
<gene>
    <name evidence="3" type="ORF">XENOCAPTIV_021317</name>
</gene>
<proteinExistence type="predicted"/>
<dbReference type="PRINTS" id="PR00401">
    <property type="entry name" value="SH2DOMAIN"/>
</dbReference>
<dbReference type="SMART" id="SM00252">
    <property type="entry name" value="SH2"/>
    <property type="match status" value="1"/>
</dbReference>
<name>A0ABV0S215_9TELE</name>
<dbReference type="EMBL" id="JAHRIN010063469">
    <property type="protein sequence ID" value="MEQ2213808.1"/>
    <property type="molecule type" value="Genomic_DNA"/>
</dbReference>
<dbReference type="SUPFAM" id="SSF55550">
    <property type="entry name" value="SH2 domain"/>
    <property type="match status" value="1"/>
</dbReference>
<dbReference type="PROSITE" id="PS50001">
    <property type="entry name" value="SH2"/>
    <property type="match status" value="1"/>
</dbReference>
<dbReference type="InterPro" id="IPR035849">
    <property type="entry name" value="Fes/Fps/Fer_SH2"/>
</dbReference>
<evidence type="ECO:0000313" key="4">
    <source>
        <dbReference type="Proteomes" id="UP001434883"/>
    </source>
</evidence>
<evidence type="ECO:0000313" key="3">
    <source>
        <dbReference type="EMBL" id="MEQ2213808.1"/>
    </source>
</evidence>
<keyword evidence="1" id="KW-0727">SH2 domain</keyword>
<protein>
    <recommendedName>
        <fullName evidence="2">SH2 domain-containing protein</fullName>
    </recommendedName>
</protein>
<reference evidence="3 4" key="1">
    <citation type="submission" date="2021-06" db="EMBL/GenBank/DDBJ databases">
        <authorList>
            <person name="Palmer J.M."/>
        </authorList>
    </citation>
    <scope>NUCLEOTIDE SEQUENCE [LARGE SCALE GENOMIC DNA]</scope>
    <source>
        <strain evidence="3 4">XC_2019</strain>
        <tissue evidence="3">Muscle</tissue>
    </source>
</reference>
<organism evidence="3 4">
    <name type="scientific">Xenoophorus captivus</name>
    <dbReference type="NCBI Taxonomy" id="1517983"/>
    <lineage>
        <taxon>Eukaryota</taxon>
        <taxon>Metazoa</taxon>
        <taxon>Chordata</taxon>
        <taxon>Craniata</taxon>
        <taxon>Vertebrata</taxon>
        <taxon>Euteleostomi</taxon>
        <taxon>Actinopterygii</taxon>
        <taxon>Neopterygii</taxon>
        <taxon>Teleostei</taxon>
        <taxon>Neoteleostei</taxon>
        <taxon>Acanthomorphata</taxon>
        <taxon>Ovalentaria</taxon>
        <taxon>Atherinomorphae</taxon>
        <taxon>Cyprinodontiformes</taxon>
        <taxon>Goodeidae</taxon>
        <taxon>Xenoophorus</taxon>
    </lineage>
</organism>
<dbReference type="CDD" id="cd10361">
    <property type="entry name" value="SH2_Fps_family"/>
    <property type="match status" value="1"/>
</dbReference>
<feature type="domain" description="SH2" evidence="2">
    <location>
        <begin position="78"/>
        <end position="126"/>
    </location>
</feature>
<dbReference type="Pfam" id="PF00017">
    <property type="entry name" value="SH2"/>
    <property type="match status" value="1"/>
</dbReference>
<dbReference type="PANTHER" id="PTHR14247:SF8">
    <property type="entry name" value="RAS-GEF DOMAIN-CONTAINING PROTEIN"/>
    <property type="match status" value="1"/>
</dbReference>
<dbReference type="Proteomes" id="UP001434883">
    <property type="component" value="Unassembled WGS sequence"/>
</dbReference>
<keyword evidence="4" id="KW-1185">Reference proteome</keyword>
<evidence type="ECO:0000256" key="1">
    <source>
        <dbReference type="PROSITE-ProRule" id="PRU00191"/>
    </source>
</evidence>
<dbReference type="PANTHER" id="PTHR14247">
    <property type="entry name" value="BREAST CANCER ANTI-ESTROGEN RESISTANCE PROTEIN 3 HOMOLOG-LIKE PROTEIN"/>
    <property type="match status" value="1"/>
</dbReference>
<accession>A0ABV0S215</accession>